<sequence length="164" mass="17181">MDAERILTGARRLRRAAWWVYVVVALAAGRVSWLDLGNGRTVTYHGSYEPLEGVEMSKAYSTSLEISYAVRGGIEWTGIVTACAAALVVVAAIVQAAYARQRPMVAVLTVLASPVAILAVAAAVNGIGGITFRLSLAVLIVLAAAAVHECATSVAAGRLRTRTT</sequence>
<protein>
    <submittedName>
        <fullName evidence="2">Uncharacterized protein</fullName>
    </submittedName>
</protein>
<dbReference type="AlphaFoldDB" id="A0AAU4K5I5"/>
<dbReference type="EMBL" id="CP108021">
    <property type="protein sequence ID" value="WUM21393.1"/>
    <property type="molecule type" value="Genomic_DNA"/>
</dbReference>
<name>A0AAU4K5I5_9NOCA</name>
<keyword evidence="3" id="KW-1185">Reference proteome</keyword>
<feature type="transmembrane region" description="Helical" evidence="1">
    <location>
        <begin position="134"/>
        <end position="156"/>
    </location>
</feature>
<dbReference type="RefSeq" id="WP_328858479.1">
    <property type="nucleotide sequence ID" value="NZ_CP108021.1"/>
</dbReference>
<proteinExistence type="predicted"/>
<dbReference type="KEGG" id="whr:OG579_06270"/>
<evidence type="ECO:0000256" key="1">
    <source>
        <dbReference type="SAM" id="Phobius"/>
    </source>
</evidence>
<gene>
    <name evidence="2" type="ORF">OG579_06270</name>
</gene>
<reference evidence="2 3" key="1">
    <citation type="submission" date="2022-10" db="EMBL/GenBank/DDBJ databases">
        <title>The complete genomes of actinobacterial strains from the NBC collection.</title>
        <authorList>
            <person name="Joergensen T.S."/>
            <person name="Alvarez Arevalo M."/>
            <person name="Sterndorff E.B."/>
            <person name="Faurdal D."/>
            <person name="Vuksanovic O."/>
            <person name="Mourched A.-S."/>
            <person name="Charusanti P."/>
            <person name="Shaw S."/>
            <person name="Blin K."/>
            <person name="Weber T."/>
        </authorList>
    </citation>
    <scope>NUCLEOTIDE SEQUENCE [LARGE SCALE GENOMIC DNA]</scope>
    <source>
        <strain evidence="2 3">NBC_00319</strain>
    </source>
</reference>
<feature type="transmembrane region" description="Helical" evidence="1">
    <location>
        <begin position="76"/>
        <end position="98"/>
    </location>
</feature>
<evidence type="ECO:0000313" key="3">
    <source>
        <dbReference type="Proteomes" id="UP001432128"/>
    </source>
</evidence>
<evidence type="ECO:0000313" key="2">
    <source>
        <dbReference type="EMBL" id="WUM21393.1"/>
    </source>
</evidence>
<dbReference type="Proteomes" id="UP001432128">
    <property type="component" value="Chromosome"/>
</dbReference>
<keyword evidence="1" id="KW-0812">Transmembrane</keyword>
<feature type="transmembrane region" description="Helical" evidence="1">
    <location>
        <begin position="105"/>
        <end position="128"/>
    </location>
</feature>
<accession>A0AAU4K5I5</accession>
<organism evidence="2 3">
    <name type="scientific">Williamsia herbipolensis</name>
    <dbReference type="NCBI Taxonomy" id="1603258"/>
    <lineage>
        <taxon>Bacteria</taxon>
        <taxon>Bacillati</taxon>
        <taxon>Actinomycetota</taxon>
        <taxon>Actinomycetes</taxon>
        <taxon>Mycobacteriales</taxon>
        <taxon>Nocardiaceae</taxon>
        <taxon>Williamsia</taxon>
    </lineage>
</organism>
<keyword evidence="1" id="KW-0472">Membrane</keyword>
<feature type="transmembrane region" description="Helical" evidence="1">
    <location>
        <begin position="16"/>
        <end position="34"/>
    </location>
</feature>
<keyword evidence="1" id="KW-1133">Transmembrane helix</keyword>